<protein>
    <submittedName>
        <fullName evidence="2">Uncharacterized protein</fullName>
    </submittedName>
</protein>
<dbReference type="EMBL" id="CP147711">
    <property type="protein sequence ID" value="WXC79311.1"/>
    <property type="molecule type" value="Genomic_DNA"/>
</dbReference>
<evidence type="ECO:0000256" key="1">
    <source>
        <dbReference type="SAM" id="Phobius"/>
    </source>
</evidence>
<dbReference type="Proteomes" id="UP001432046">
    <property type="component" value="Chromosome"/>
</dbReference>
<sequence>MSAETATIPQARASVFAEVPAWFWMACGVYALLLIVGDRLLADSDTYWQIAVGRWILDHRALPSVDIYSFTKAGQPWMSSSWLAQVLFAKAYDLAGWTGPAALATACGAATFALLTAILSRALPAIYASLVALAALVLTCGHLLARPHVLVLPIMMVWANGLMVASERREAPSFWLLPLIALWANLHGGFLFGMVLLGAFALDAMWNAAPAQRLPLALRWTAFGIGALAACCATPYGWGSILASSKILSLGELLHLIAEWMPANFSHIDAFELSILGLIGGALYCGVRLPLPRIALVLGLLHMALSHVRNLELFALLLPLAALTPVATQFGLRAASTVRLKAAPAAIFIAALCASTWFVAARGNIAPPPIHSPAAAVDALKAHNARRVLNDLQFGGYLIWRQVPVFVDGRAELYGETFEMAYYRALQLKDVDGFFDLLKTYDIDAVMLDPATPASRFLDHIDGWRRLYADDRVVIHVRTGGEAAAARPAG</sequence>
<feature type="transmembrane region" description="Helical" evidence="1">
    <location>
        <begin position="125"/>
        <end position="144"/>
    </location>
</feature>
<organism evidence="2">
    <name type="scientific">Bradyrhizobium septentrionale</name>
    <dbReference type="NCBI Taxonomy" id="1404411"/>
    <lineage>
        <taxon>Bacteria</taxon>
        <taxon>Pseudomonadati</taxon>
        <taxon>Pseudomonadota</taxon>
        <taxon>Alphaproteobacteria</taxon>
        <taxon>Hyphomicrobiales</taxon>
        <taxon>Nitrobacteraceae</taxon>
        <taxon>Bradyrhizobium</taxon>
    </lineage>
</organism>
<dbReference type="RefSeq" id="WP_166211050.1">
    <property type="nucleotide sequence ID" value="NZ_CP088285.1"/>
</dbReference>
<evidence type="ECO:0000313" key="2">
    <source>
        <dbReference type="EMBL" id="NVI42193.1"/>
    </source>
</evidence>
<keyword evidence="1" id="KW-0812">Transmembrane</keyword>
<feature type="transmembrane region" description="Helical" evidence="1">
    <location>
        <begin position="186"/>
        <end position="206"/>
    </location>
</feature>
<evidence type="ECO:0000313" key="4">
    <source>
        <dbReference type="Proteomes" id="UP001432046"/>
    </source>
</evidence>
<gene>
    <name evidence="2" type="ORF">HAP48_003585</name>
    <name evidence="3" type="ORF">WDK88_40100</name>
</gene>
<feature type="transmembrane region" description="Helical" evidence="1">
    <location>
        <begin position="94"/>
        <end position="119"/>
    </location>
</feature>
<feature type="transmembrane region" description="Helical" evidence="1">
    <location>
        <begin position="342"/>
        <end position="360"/>
    </location>
</feature>
<evidence type="ECO:0000313" key="3">
    <source>
        <dbReference type="EMBL" id="WXC79311.1"/>
    </source>
</evidence>
<feature type="transmembrane region" description="Helical" evidence="1">
    <location>
        <begin position="311"/>
        <end position="330"/>
    </location>
</feature>
<reference evidence="2" key="1">
    <citation type="submission" date="2020-06" db="EMBL/GenBank/DDBJ databases">
        <title>Whole Genome Sequence of Bradyrhizobium sp. Strain 1S1.</title>
        <authorList>
            <person name="Bromfield E.S.P."/>
            <person name="Cloutier S."/>
        </authorList>
    </citation>
    <scope>NUCLEOTIDE SEQUENCE [LARGE SCALE GENOMIC DNA]</scope>
    <source>
        <strain evidence="2">1S1</strain>
    </source>
</reference>
<accession>A0A973ZYX8</accession>
<feature type="transmembrane region" description="Helical" evidence="1">
    <location>
        <begin position="218"/>
        <end position="238"/>
    </location>
</feature>
<keyword evidence="4" id="KW-1185">Reference proteome</keyword>
<proteinExistence type="predicted"/>
<dbReference type="AlphaFoldDB" id="A0A973ZYX8"/>
<keyword evidence="1" id="KW-1133">Transmembrane helix</keyword>
<feature type="transmembrane region" description="Helical" evidence="1">
    <location>
        <begin position="270"/>
        <end position="291"/>
    </location>
</feature>
<name>A0A973ZYX8_9BRAD</name>
<reference evidence="3" key="3">
    <citation type="submission" date="2024-03" db="EMBL/GenBank/DDBJ databases">
        <authorList>
            <person name="Bromfield E.S.P."/>
            <person name="Cloutier S."/>
        </authorList>
    </citation>
    <scope>NUCLEOTIDE SEQUENCE</scope>
    <source>
        <strain evidence="3">5S5</strain>
    </source>
</reference>
<reference evidence="3" key="2">
    <citation type="journal article" date="2021" name="Int. J. Syst. Evol. Microbiol.">
        <title>Bradyrhizobium septentrionale sp. nov. (sv. septentrionale) and Bradyrhizobium quebecense sp. nov. (sv. septentrionale) associated with legumes native to Canada possess rearranged symbiosis genes and numerous insertion sequences.</title>
        <authorList>
            <person name="Bromfield E.S.P."/>
            <person name="Cloutier S."/>
        </authorList>
    </citation>
    <scope>NUCLEOTIDE SEQUENCE</scope>
    <source>
        <strain evidence="3">5S5</strain>
    </source>
</reference>
<feature type="transmembrane region" description="Helical" evidence="1">
    <location>
        <begin position="21"/>
        <end position="41"/>
    </location>
</feature>
<dbReference type="EMBL" id="JAAOLE020000001">
    <property type="protein sequence ID" value="NVI42193.1"/>
    <property type="molecule type" value="Genomic_DNA"/>
</dbReference>
<keyword evidence="1" id="KW-0472">Membrane</keyword>